<dbReference type="OrthoDB" id="322908at2"/>
<gene>
    <name evidence="3" type="ORF">CWM47_17240</name>
</gene>
<evidence type="ECO:0000313" key="4">
    <source>
        <dbReference type="Proteomes" id="UP000232883"/>
    </source>
</evidence>
<evidence type="ECO:0008006" key="5">
    <source>
        <dbReference type="Google" id="ProtNLM"/>
    </source>
</evidence>
<protein>
    <recommendedName>
        <fullName evidence="5">DUF3322 and DUF2220 domain-containing protein</fullName>
    </recommendedName>
</protein>
<feature type="domain" description="DUF3322" evidence="2">
    <location>
        <begin position="4"/>
        <end position="192"/>
    </location>
</feature>
<dbReference type="InterPro" id="IPR024534">
    <property type="entry name" value="JetD_C"/>
</dbReference>
<reference evidence="3 4" key="1">
    <citation type="submission" date="2017-11" db="EMBL/GenBank/DDBJ databases">
        <title>Taxonomic description and genome sequences of Spirosoma HA7 sp. nov., isolated from pollen microhabitat of Corylus avellana.</title>
        <authorList>
            <person name="Ambika Manirajan B."/>
            <person name="Suarez C."/>
            <person name="Ratering S."/>
            <person name="Geissler-Plaum R."/>
            <person name="Cardinale M."/>
            <person name="Sylvia S."/>
        </authorList>
    </citation>
    <scope>NUCLEOTIDE SEQUENCE [LARGE SCALE GENOMIC DNA]</scope>
    <source>
        <strain evidence="3 4">HA7</strain>
    </source>
</reference>
<evidence type="ECO:0000259" key="2">
    <source>
        <dbReference type="Pfam" id="PF11795"/>
    </source>
</evidence>
<dbReference type="KEGG" id="spir:CWM47_17240"/>
<organism evidence="3 4">
    <name type="scientific">Spirosoma pollinicola</name>
    <dbReference type="NCBI Taxonomy" id="2057025"/>
    <lineage>
        <taxon>Bacteria</taxon>
        <taxon>Pseudomonadati</taxon>
        <taxon>Bacteroidota</taxon>
        <taxon>Cytophagia</taxon>
        <taxon>Cytophagales</taxon>
        <taxon>Cytophagaceae</taxon>
        <taxon>Spirosoma</taxon>
    </lineage>
</organism>
<evidence type="ECO:0000259" key="1">
    <source>
        <dbReference type="Pfam" id="PF09983"/>
    </source>
</evidence>
<feature type="domain" description="Wadjet protein JetD C-terminal" evidence="1">
    <location>
        <begin position="212"/>
        <end position="383"/>
    </location>
</feature>
<dbReference type="Pfam" id="PF09983">
    <property type="entry name" value="JetD_C"/>
    <property type="match status" value="1"/>
</dbReference>
<keyword evidence="4" id="KW-1185">Reference proteome</keyword>
<dbReference type="Pfam" id="PF11795">
    <property type="entry name" value="DUF3322"/>
    <property type="match status" value="1"/>
</dbReference>
<dbReference type="AlphaFoldDB" id="A0A2K8Z0T2"/>
<dbReference type="Proteomes" id="UP000232883">
    <property type="component" value="Chromosome"/>
</dbReference>
<proteinExistence type="predicted"/>
<dbReference type="RefSeq" id="WP_100989491.1">
    <property type="nucleotide sequence ID" value="NZ_CP025096.1"/>
</dbReference>
<name>A0A2K8Z0T2_9BACT</name>
<accession>A0A2K8Z0T2</accession>
<dbReference type="InterPro" id="IPR024537">
    <property type="entry name" value="DUF3322"/>
</dbReference>
<evidence type="ECO:0000313" key="3">
    <source>
        <dbReference type="EMBL" id="AUD03424.1"/>
    </source>
</evidence>
<sequence length="392" mass="45213">MISPDEVRQKAERWWTNGSLLRACLDGTIDTFFPRDIPQIGLDKSADKLTRFITIQQEQEALRKQAKSTIGYGYSLEWTAQGSRQVGQNQYITRIYIESLTDYLRLIGKTAEYQSFVQTLALVRTTAPSLLNLFERMPRLVIDQADNWPDLLTVAGYFIQNPKPRQYVRSLPIALPTKFIENNRPILRTLLDHLIPEHLNADESDFYKRFHLQVEEPLVKVRFLDALVRLHPALSHISIWLSEFRELRLGASRVFIIENLTTFLIFPNRADSIAIWGGGFAVTLLGGTDWLADKQILYWGDIDAHGFLILNQCRKQFPQTQSLLMDRATFDAHKHLVSKGETTPVVDLPYLTEEERALFLLLNRNGWRVEQERLGAEWLKEQLLMKTTGGDD</sequence>
<dbReference type="EMBL" id="CP025096">
    <property type="protein sequence ID" value="AUD03424.1"/>
    <property type="molecule type" value="Genomic_DNA"/>
</dbReference>